<dbReference type="Gene3D" id="3.40.50.1980">
    <property type="entry name" value="Nitrogenase molybdenum iron protein domain"/>
    <property type="match status" value="2"/>
</dbReference>
<dbReference type="OrthoDB" id="9816357at2"/>
<evidence type="ECO:0000313" key="3">
    <source>
        <dbReference type="EMBL" id="OZC01838.1"/>
    </source>
</evidence>
<dbReference type="RefSeq" id="WP_094545458.1">
    <property type="nucleotide sequence ID" value="NZ_MQWB01000001.1"/>
</dbReference>
<dbReference type="Pfam" id="PF01497">
    <property type="entry name" value="Peripla_BP_2"/>
    <property type="match status" value="1"/>
</dbReference>
<keyword evidence="4" id="KW-1185">Reference proteome</keyword>
<accession>A0A259TWA8</accession>
<feature type="domain" description="Fe/B12 periplasmic-binding" evidence="2">
    <location>
        <begin position="5"/>
        <end position="255"/>
    </location>
</feature>
<dbReference type="InParanoid" id="A0A259TWA8"/>
<dbReference type="InterPro" id="IPR002491">
    <property type="entry name" value="ABC_transptr_periplasmic_BD"/>
</dbReference>
<dbReference type="AlphaFoldDB" id="A0A259TWA8"/>
<sequence>MAAQRIVSLVPSLTELLADLGLDDEVVGLTRFCVHPADWKARKTIVGGTKNVDPERVRPLAPDVVLASKEENVREQVEAIGTFAPVHLTDIATVDGALDEIRRIGVLVGRAPEAEKWAADIASAFSSLAPEAEPARGHAPPPSTRALYLIWREPWMTVGGDTYISDVMARGGFANVCADQTRYPVLTPEAITALAPDVVMLSSEPYPFAQKHIAELQPLAPEAEIVLVDGEAFSWYGSRMRTAPDALHALRQSLA</sequence>
<evidence type="ECO:0000256" key="1">
    <source>
        <dbReference type="ARBA" id="ARBA00022729"/>
    </source>
</evidence>
<dbReference type="InterPro" id="IPR054828">
    <property type="entry name" value="Vit_B12_bind_prot"/>
</dbReference>
<dbReference type="PANTHER" id="PTHR30535:SF35">
    <property type="entry name" value="PERIPLASMIC BINDING PROTEIN"/>
    <property type="match status" value="1"/>
</dbReference>
<reference evidence="3 4" key="1">
    <citation type="submission" date="2016-11" db="EMBL/GenBank/DDBJ databases">
        <title>Study of marine rhodopsin-containing bacteria.</title>
        <authorList>
            <person name="Yoshizawa S."/>
            <person name="Kumagai Y."/>
            <person name="Kogure K."/>
        </authorList>
    </citation>
    <scope>NUCLEOTIDE SEQUENCE [LARGE SCALE GENOMIC DNA]</scope>
    <source>
        <strain evidence="3 4">SG-29</strain>
    </source>
</reference>
<keyword evidence="1" id="KW-0732">Signal</keyword>
<dbReference type="InterPro" id="IPR050902">
    <property type="entry name" value="ABC_Transporter_SBP"/>
</dbReference>
<organism evidence="3 4">
    <name type="scientific">Rubricoccus marinus</name>
    <dbReference type="NCBI Taxonomy" id="716817"/>
    <lineage>
        <taxon>Bacteria</taxon>
        <taxon>Pseudomonadati</taxon>
        <taxon>Rhodothermota</taxon>
        <taxon>Rhodothermia</taxon>
        <taxon>Rhodothermales</taxon>
        <taxon>Rubricoccaceae</taxon>
        <taxon>Rubricoccus</taxon>
    </lineage>
</organism>
<evidence type="ECO:0000313" key="4">
    <source>
        <dbReference type="Proteomes" id="UP000216446"/>
    </source>
</evidence>
<proteinExistence type="predicted"/>
<comment type="caution">
    <text evidence="3">The sequence shown here is derived from an EMBL/GenBank/DDBJ whole genome shotgun (WGS) entry which is preliminary data.</text>
</comment>
<dbReference type="NCBIfam" id="NF038402">
    <property type="entry name" value="TroA_like"/>
    <property type="match status" value="1"/>
</dbReference>
<name>A0A259TWA8_9BACT</name>
<dbReference type="PANTHER" id="PTHR30535">
    <property type="entry name" value="VITAMIN B12-BINDING PROTEIN"/>
    <property type="match status" value="1"/>
</dbReference>
<dbReference type="Proteomes" id="UP000216446">
    <property type="component" value="Unassembled WGS sequence"/>
</dbReference>
<dbReference type="EMBL" id="MQWB01000001">
    <property type="protein sequence ID" value="OZC01838.1"/>
    <property type="molecule type" value="Genomic_DNA"/>
</dbReference>
<evidence type="ECO:0000259" key="2">
    <source>
        <dbReference type="PROSITE" id="PS50983"/>
    </source>
</evidence>
<gene>
    <name evidence="3" type="ORF">BSZ36_01835</name>
</gene>
<dbReference type="SUPFAM" id="SSF53807">
    <property type="entry name" value="Helical backbone' metal receptor"/>
    <property type="match status" value="1"/>
</dbReference>
<protein>
    <submittedName>
        <fullName evidence="3">Cobalamin-binding protein</fullName>
    </submittedName>
</protein>
<dbReference type="PROSITE" id="PS50983">
    <property type="entry name" value="FE_B12_PBP"/>
    <property type="match status" value="1"/>
</dbReference>